<accession>A0A1B8RKQ2</accession>
<dbReference type="GeneID" id="42776171"/>
<comment type="caution">
    <text evidence="1">The sequence shown here is derived from an EMBL/GenBank/DDBJ whole genome shotgun (WGS) entry which is preliminary data.</text>
</comment>
<evidence type="ECO:0000313" key="1">
    <source>
        <dbReference type="EMBL" id="OBY09439.1"/>
    </source>
</evidence>
<dbReference type="Proteomes" id="UP000092714">
    <property type="component" value="Unassembled WGS sequence"/>
</dbReference>
<evidence type="ECO:0000313" key="2">
    <source>
        <dbReference type="Proteomes" id="UP000092714"/>
    </source>
</evidence>
<dbReference type="RefSeq" id="WP_027098346.1">
    <property type="nucleotide sequence ID" value="NZ_CABJAZ010000002.1"/>
</dbReference>
<reference evidence="1 2" key="1">
    <citation type="submission" date="2016-06" db="EMBL/GenBank/DDBJ databases">
        <authorList>
            <person name="Kjaerup R.B."/>
            <person name="Dalgaard T.S."/>
            <person name="Juul-Madsen H.R."/>
        </authorList>
    </citation>
    <scope>NUCLEOTIDE SEQUENCE [LARGE SCALE GENOMIC DNA]</scope>
    <source>
        <strain evidence="1 2">373-A1</strain>
    </source>
</reference>
<dbReference type="AlphaFoldDB" id="A0A1B8RKQ2"/>
<protein>
    <recommendedName>
        <fullName evidence="3">TRASH domain-containing protein</fullName>
    </recommendedName>
</protein>
<evidence type="ECO:0008006" key="3">
    <source>
        <dbReference type="Google" id="ProtNLM"/>
    </source>
</evidence>
<keyword evidence="2" id="KW-1185">Reference proteome</keyword>
<gene>
    <name evidence="1" type="ORF">CP373A1_16065</name>
</gene>
<proteinExistence type="predicted"/>
<name>A0A1B8RKQ2_9CLOT</name>
<organism evidence="1 2">
    <name type="scientific">Clostridium paraputrificum</name>
    <dbReference type="NCBI Taxonomy" id="29363"/>
    <lineage>
        <taxon>Bacteria</taxon>
        <taxon>Bacillati</taxon>
        <taxon>Bacillota</taxon>
        <taxon>Clostridia</taxon>
        <taxon>Eubacteriales</taxon>
        <taxon>Clostridiaceae</taxon>
        <taxon>Clostridium</taxon>
    </lineage>
</organism>
<dbReference type="EMBL" id="MAPZ01000033">
    <property type="protein sequence ID" value="OBY09439.1"/>
    <property type="molecule type" value="Genomic_DNA"/>
</dbReference>
<sequence length="60" mass="7445">MLDFRIFKEEEELEDEKKEPLICTGCKKIITENYFYDKITQQIYCSKECYLEQIEKEYFD</sequence>